<feature type="domain" description="EamA" evidence="8">
    <location>
        <begin position="5"/>
        <end position="139"/>
    </location>
</feature>
<dbReference type="Gene3D" id="1.10.3730.20">
    <property type="match status" value="1"/>
</dbReference>
<feature type="transmembrane region" description="Helical" evidence="7">
    <location>
        <begin position="185"/>
        <end position="203"/>
    </location>
</feature>
<sequence length="292" mass="32681">MKNKKIIFLMILCSLFWSGAFIAGKICSPFIPAFTLTFLRFSIATIVLFLFCKIKDHEIKRLTKKDIPVFLFTGILGMVGYHVLFFTSLKYTTAVNASLIGASNPIFTVIISLFFLKDKLNTKRVLGIILSFTGVVLTITNADLEIVKSLSFNKGDLIMLVAVLLWASYSVFSKMVMKNYTPITLTFYSFLFCTVFLIPFVIYENPLSFLPSVPSKAYMAVIYMAIFPSVIGYLVQQYSIKEIGPAKTSIFINLVPVFSIILSVVILNEQLLIIKVFTAALIIVGVLICQKS</sequence>
<evidence type="ECO:0000313" key="9">
    <source>
        <dbReference type="EMBL" id="SHH95599.1"/>
    </source>
</evidence>
<dbReference type="PANTHER" id="PTHR32322">
    <property type="entry name" value="INNER MEMBRANE TRANSPORTER"/>
    <property type="match status" value="1"/>
</dbReference>
<feature type="transmembrane region" description="Helical" evidence="7">
    <location>
        <begin position="157"/>
        <end position="173"/>
    </location>
</feature>
<dbReference type="Pfam" id="PF00892">
    <property type="entry name" value="EamA"/>
    <property type="match status" value="2"/>
</dbReference>
<feature type="transmembrane region" description="Helical" evidence="7">
    <location>
        <begin position="125"/>
        <end position="142"/>
    </location>
</feature>
<comment type="subcellular location">
    <subcellularLocation>
        <location evidence="1">Cell membrane</location>
        <topology evidence="1">Multi-pass membrane protein</topology>
    </subcellularLocation>
</comment>
<dbReference type="InterPro" id="IPR000620">
    <property type="entry name" value="EamA_dom"/>
</dbReference>
<evidence type="ECO:0000256" key="2">
    <source>
        <dbReference type="ARBA" id="ARBA00007362"/>
    </source>
</evidence>
<proteinExistence type="inferred from homology"/>
<dbReference type="AlphaFoldDB" id="A0A1M5X728"/>
<keyword evidence="5 7" id="KW-1133">Transmembrane helix</keyword>
<keyword evidence="4 7" id="KW-0812">Transmembrane</keyword>
<evidence type="ECO:0000256" key="5">
    <source>
        <dbReference type="ARBA" id="ARBA00022989"/>
    </source>
</evidence>
<feature type="transmembrane region" description="Helical" evidence="7">
    <location>
        <begin position="66"/>
        <end position="85"/>
    </location>
</feature>
<feature type="transmembrane region" description="Helical" evidence="7">
    <location>
        <begin position="248"/>
        <end position="266"/>
    </location>
</feature>
<comment type="similarity">
    <text evidence="2">Belongs to the EamA transporter family.</text>
</comment>
<dbReference type="SUPFAM" id="SSF103481">
    <property type="entry name" value="Multidrug resistance efflux transporter EmrE"/>
    <property type="match status" value="2"/>
</dbReference>
<dbReference type="OrthoDB" id="9799821at2"/>
<dbReference type="PANTHER" id="PTHR32322:SF18">
    <property type="entry name" value="S-ADENOSYLMETHIONINE_S-ADENOSYLHOMOCYSTEINE TRANSPORTER"/>
    <property type="match status" value="1"/>
</dbReference>
<evidence type="ECO:0000256" key="7">
    <source>
        <dbReference type="SAM" id="Phobius"/>
    </source>
</evidence>
<keyword evidence="3" id="KW-1003">Cell membrane</keyword>
<feature type="transmembrane region" description="Helical" evidence="7">
    <location>
        <begin position="33"/>
        <end position="54"/>
    </location>
</feature>
<feature type="domain" description="EamA" evidence="8">
    <location>
        <begin position="154"/>
        <end position="288"/>
    </location>
</feature>
<evidence type="ECO:0000259" key="8">
    <source>
        <dbReference type="Pfam" id="PF00892"/>
    </source>
</evidence>
<dbReference type="InterPro" id="IPR050638">
    <property type="entry name" value="AA-Vitamin_Transporters"/>
</dbReference>
<evidence type="ECO:0000313" key="10">
    <source>
        <dbReference type="Proteomes" id="UP000184447"/>
    </source>
</evidence>
<accession>A0A1M5X728</accession>
<feature type="transmembrane region" description="Helical" evidence="7">
    <location>
        <begin position="97"/>
        <end position="116"/>
    </location>
</feature>
<dbReference type="RefSeq" id="WP_073339860.1">
    <property type="nucleotide sequence ID" value="NZ_FQXM01000024.1"/>
</dbReference>
<name>A0A1M5X728_9CLOT</name>
<evidence type="ECO:0000256" key="4">
    <source>
        <dbReference type="ARBA" id="ARBA00022692"/>
    </source>
</evidence>
<keyword evidence="10" id="KW-1185">Reference proteome</keyword>
<evidence type="ECO:0000256" key="6">
    <source>
        <dbReference type="ARBA" id="ARBA00023136"/>
    </source>
</evidence>
<keyword evidence="6 7" id="KW-0472">Membrane</keyword>
<feature type="transmembrane region" description="Helical" evidence="7">
    <location>
        <begin position="272"/>
        <end position="289"/>
    </location>
</feature>
<evidence type="ECO:0000256" key="3">
    <source>
        <dbReference type="ARBA" id="ARBA00022475"/>
    </source>
</evidence>
<dbReference type="Proteomes" id="UP000184447">
    <property type="component" value="Unassembled WGS sequence"/>
</dbReference>
<feature type="transmembrane region" description="Helical" evidence="7">
    <location>
        <begin position="215"/>
        <end position="236"/>
    </location>
</feature>
<dbReference type="EMBL" id="FQXM01000024">
    <property type="protein sequence ID" value="SHH95599.1"/>
    <property type="molecule type" value="Genomic_DNA"/>
</dbReference>
<protein>
    <submittedName>
        <fullName evidence="9">Permease of the drug/metabolite transporter (DMT) superfamily</fullName>
    </submittedName>
</protein>
<organism evidence="9 10">
    <name type="scientific">Clostridium grantii DSM 8605</name>
    <dbReference type="NCBI Taxonomy" id="1121316"/>
    <lineage>
        <taxon>Bacteria</taxon>
        <taxon>Bacillati</taxon>
        <taxon>Bacillota</taxon>
        <taxon>Clostridia</taxon>
        <taxon>Eubacteriales</taxon>
        <taxon>Clostridiaceae</taxon>
        <taxon>Clostridium</taxon>
    </lineage>
</organism>
<gene>
    <name evidence="9" type="ORF">SAMN02745207_03412</name>
</gene>
<reference evidence="9 10" key="1">
    <citation type="submission" date="2016-11" db="EMBL/GenBank/DDBJ databases">
        <authorList>
            <person name="Jaros S."/>
            <person name="Januszkiewicz K."/>
            <person name="Wedrychowicz H."/>
        </authorList>
    </citation>
    <scope>NUCLEOTIDE SEQUENCE [LARGE SCALE GENOMIC DNA]</scope>
    <source>
        <strain evidence="9 10">DSM 8605</strain>
    </source>
</reference>
<dbReference type="GO" id="GO:0005886">
    <property type="term" value="C:plasma membrane"/>
    <property type="evidence" value="ECO:0007669"/>
    <property type="project" value="UniProtKB-SubCell"/>
</dbReference>
<dbReference type="InterPro" id="IPR037185">
    <property type="entry name" value="EmrE-like"/>
</dbReference>
<evidence type="ECO:0000256" key="1">
    <source>
        <dbReference type="ARBA" id="ARBA00004651"/>
    </source>
</evidence>